<dbReference type="PANTHER" id="PTHR46481:SF10">
    <property type="entry name" value="ZINC FINGER BED DOMAIN-CONTAINING PROTEIN 39"/>
    <property type="match status" value="1"/>
</dbReference>
<accession>A0AAU9PWH8</accession>
<keyword evidence="5" id="KW-0539">Nucleus</keyword>
<sequence>MDDNVVQTNGPENVVDVNAQTQENVEDKDESSDRKRKLTSDVWLEFERIKNKDGSQSAKCNHCKTLFRQIIDCILDWKLDEKLFSMVLDNASVNDAMVRTLKSWLCDRSAIPLNGKLFHVCCSAHILKLVVQDGLKVIGEFIHKVKETIKYLKRSPYATQNFNSMKVHHKIKDKKKVQMDWPTRWNSTFLMIKSVLEMKGVFWRLAQTYVIINSIQLTRRGKLHK</sequence>
<evidence type="ECO:0000256" key="6">
    <source>
        <dbReference type="SAM" id="MobiDB-lite"/>
    </source>
</evidence>
<dbReference type="GO" id="GO:0008270">
    <property type="term" value="F:zinc ion binding"/>
    <property type="evidence" value="ECO:0007669"/>
    <property type="project" value="UniProtKB-KW"/>
</dbReference>
<comment type="subcellular location">
    <subcellularLocation>
        <location evidence="1">Nucleus</location>
    </subcellularLocation>
</comment>
<evidence type="ECO:0000256" key="1">
    <source>
        <dbReference type="ARBA" id="ARBA00004123"/>
    </source>
</evidence>
<reference evidence="7 8" key="1">
    <citation type="submission" date="2022-01" db="EMBL/GenBank/DDBJ databases">
        <authorList>
            <person name="Xiong W."/>
            <person name="Schranz E."/>
        </authorList>
    </citation>
    <scope>NUCLEOTIDE SEQUENCE [LARGE SCALE GENOMIC DNA]</scope>
</reference>
<dbReference type="AlphaFoldDB" id="A0AAU9PWH8"/>
<evidence type="ECO:0000256" key="2">
    <source>
        <dbReference type="ARBA" id="ARBA00022723"/>
    </source>
</evidence>
<protein>
    <recommendedName>
        <fullName evidence="9">DUF659 domain-containing protein</fullName>
    </recommendedName>
</protein>
<keyword evidence="2" id="KW-0479">Metal-binding</keyword>
<name>A0AAU9PWH8_9ASTR</name>
<comment type="caution">
    <text evidence="7">The sequence shown here is derived from an EMBL/GenBank/DDBJ whole genome shotgun (WGS) entry which is preliminary data.</text>
</comment>
<dbReference type="PANTHER" id="PTHR46481">
    <property type="entry name" value="ZINC FINGER BED DOMAIN-CONTAINING PROTEIN 4"/>
    <property type="match status" value="1"/>
</dbReference>
<feature type="region of interest" description="Disordered" evidence="6">
    <location>
        <begin position="1"/>
        <end position="33"/>
    </location>
</feature>
<dbReference type="SUPFAM" id="SSF53098">
    <property type="entry name" value="Ribonuclease H-like"/>
    <property type="match status" value="1"/>
</dbReference>
<organism evidence="7 8">
    <name type="scientific">Lactuca virosa</name>
    <dbReference type="NCBI Taxonomy" id="75947"/>
    <lineage>
        <taxon>Eukaryota</taxon>
        <taxon>Viridiplantae</taxon>
        <taxon>Streptophyta</taxon>
        <taxon>Embryophyta</taxon>
        <taxon>Tracheophyta</taxon>
        <taxon>Spermatophyta</taxon>
        <taxon>Magnoliopsida</taxon>
        <taxon>eudicotyledons</taxon>
        <taxon>Gunneridae</taxon>
        <taxon>Pentapetalae</taxon>
        <taxon>asterids</taxon>
        <taxon>campanulids</taxon>
        <taxon>Asterales</taxon>
        <taxon>Asteraceae</taxon>
        <taxon>Cichorioideae</taxon>
        <taxon>Cichorieae</taxon>
        <taxon>Lactucinae</taxon>
        <taxon>Lactuca</taxon>
    </lineage>
</organism>
<keyword evidence="4" id="KW-0862">Zinc</keyword>
<dbReference type="EMBL" id="CAKMRJ010005745">
    <property type="protein sequence ID" value="CAH1454219.1"/>
    <property type="molecule type" value="Genomic_DNA"/>
</dbReference>
<dbReference type="GO" id="GO:0005634">
    <property type="term" value="C:nucleus"/>
    <property type="evidence" value="ECO:0007669"/>
    <property type="project" value="UniProtKB-SubCell"/>
</dbReference>
<dbReference type="Proteomes" id="UP001157418">
    <property type="component" value="Unassembled WGS sequence"/>
</dbReference>
<evidence type="ECO:0000313" key="8">
    <source>
        <dbReference type="Proteomes" id="UP001157418"/>
    </source>
</evidence>
<evidence type="ECO:0008006" key="9">
    <source>
        <dbReference type="Google" id="ProtNLM"/>
    </source>
</evidence>
<feature type="compositionally biased region" description="Polar residues" evidence="6">
    <location>
        <begin position="1"/>
        <end position="11"/>
    </location>
</feature>
<dbReference type="InterPro" id="IPR052035">
    <property type="entry name" value="ZnF_BED_domain_contain"/>
</dbReference>
<proteinExistence type="predicted"/>
<keyword evidence="8" id="KW-1185">Reference proteome</keyword>
<dbReference type="InterPro" id="IPR012337">
    <property type="entry name" value="RNaseH-like_sf"/>
</dbReference>
<keyword evidence="3" id="KW-0863">Zinc-finger</keyword>
<evidence type="ECO:0000313" key="7">
    <source>
        <dbReference type="EMBL" id="CAH1454219.1"/>
    </source>
</evidence>
<gene>
    <name evidence="7" type="ORF">LVIROSA_LOCUS39408</name>
</gene>
<evidence type="ECO:0000256" key="4">
    <source>
        <dbReference type="ARBA" id="ARBA00022833"/>
    </source>
</evidence>
<evidence type="ECO:0000256" key="5">
    <source>
        <dbReference type="ARBA" id="ARBA00023242"/>
    </source>
</evidence>
<evidence type="ECO:0000256" key="3">
    <source>
        <dbReference type="ARBA" id="ARBA00022771"/>
    </source>
</evidence>